<feature type="compositionally biased region" description="Basic and acidic residues" evidence="4">
    <location>
        <begin position="778"/>
        <end position="788"/>
    </location>
</feature>
<organism evidence="5 6">
    <name type="scientific">Heterobasidion irregulare (strain TC 32-1)</name>
    <dbReference type="NCBI Taxonomy" id="747525"/>
    <lineage>
        <taxon>Eukaryota</taxon>
        <taxon>Fungi</taxon>
        <taxon>Dikarya</taxon>
        <taxon>Basidiomycota</taxon>
        <taxon>Agaricomycotina</taxon>
        <taxon>Agaricomycetes</taxon>
        <taxon>Russulales</taxon>
        <taxon>Bondarzewiaceae</taxon>
        <taxon>Heterobasidion</taxon>
        <taxon>Heterobasidion annosum species complex</taxon>
    </lineage>
</organism>
<dbReference type="FunCoup" id="W4KMY7">
    <property type="interactions" value="423"/>
</dbReference>
<feature type="region of interest" description="Disordered" evidence="4">
    <location>
        <begin position="708"/>
        <end position="788"/>
    </location>
</feature>
<feature type="region of interest" description="Disordered" evidence="4">
    <location>
        <begin position="84"/>
        <end position="297"/>
    </location>
</feature>
<dbReference type="InterPro" id="IPR006709">
    <property type="entry name" value="SSU_processome_Utp14"/>
</dbReference>
<protein>
    <recommendedName>
        <fullName evidence="7">Utp14-domain-containing protein</fullName>
    </recommendedName>
</protein>
<feature type="compositionally biased region" description="Low complexity" evidence="4">
    <location>
        <begin position="805"/>
        <end position="823"/>
    </location>
</feature>
<feature type="compositionally biased region" description="Polar residues" evidence="4">
    <location>
        <begin position="1"/>
        <end position="10"/>
    </location>
</feature>
<comment type="subcellular location">
    <subcellularLocation>
        <location evidence="1">Nucleus</location>
        <location evidence="1">Nucleolus</location>
    </subcellularLocation>
</comment>
<sequence length="1023" mass="112816">MARSARSTHSGKPLPSSHKANAAGYAKRHARKDKGTAGLSDVYDYQSQKVRRQNVSLTLDRDEAAEFDHGSDDEVDREALKARLIGENQDDEKIDPDDDEELDSDAAFEESDEERFAGFSFGSKVSTTSTSSLWAHQKKKVKKQEKPKGVRFVDVDLNEDGSDMEDDHISEHNDDSEEEEEEEGDPDEFIDILDVLDGRGELDLGDEKEEMETLEGAERNEDEDEDEASDEDEGEGEDEEDGEEGSDEEGSALSADEEDAPEALEGLGTFISGLDTGKKRKADEAEASGDPARRKRRIIQERTEAGAENEFAAKVSGSNRLSLDDLLTPLTSQSSNILDLKKSVKLLTSSKSAVKLSAPLPQRTQDRLDRQAAYEQTKEEVDKWKETMKRIKEAEHLSFPLQAQPSGKTSNLELAAKFKPTTELESAVDKLLKQAKMREEDLPQTEQLKMNHLSAEEVAARRAEVRKVRELMFRAEAKAKRVAKIKSKTYRRIKKKERAKLSAKIDGEVDEDDEEVRTKREAQRAMERATLRHKNTGQWAKAMRGRGELDEDQRREINEMLDRGEQLRRRIRGEKDSDGSSGDDESDQDEDIGIEGLKARAFDELAQLKGAGPELENSGNGKSVFDMKFMRDAAAREQREVDKDVDDFLKELGGDETEAGEMATTDGTLVSRTGGRLSFRPGTQRLCPQTIRPIGSLASDTSSVTLKSTDLPPFADPHSPLSPTISITTNPNPPSNPWLVPRDDAPSRTAPKKNELLVGKDSKAADKSKSKLRKRQKNREDEKEKAKDDAVVEISLDDVLAGADADAAGPSAAPAKVAEAQAKGESARARAKATNGASSAAAEDDSDANSEVEEQERALDRKGKGKAPASGVKAFQQRDLVALAFAGDNVVQEFAEMKRREIQADAPKTVDTTLPGWGAWGGHGARKRAPHAHQLKRLAGVAPAARADHGKAHVVISERRDKKAAKYAVRDLPYPYTSAAQYARSLETPLGVEWNTRAGFQRATVPRITKKMGTVINPLEKLY</sequence>
<feature type="compositionally biased region" description="Acidic residues" evidence="4">
    <location>
        <begin position="842"/>
        <end position="854"/>
    </location>
</feature>
<keyword evidence="6" id="KW-1185">Reference proteome</keyword>
<feature type="compositionally biased region" description="Acidic residues" evidence="4">
    <location>
        <begin position="174"/>
        <end position="191"/>
    </location>
</feature>
<evidence type="ECO:0000256" key="2">
    <source>
        <dbReference type="ARBA" id="ARBA00022553"/>
    </source>
</evidence>
<evidence type="ECO:0000313" key="6">
    <source>
        <dbReference type="Proteomes" id="UP000030671"/>
    </source>
</evidence>
<feature type="compositionally biased region" description="Acidic residues" evidence="4">
    <location>
        <begin position="203"/>
        <end position="262"/>
    </location>
</feature>
<feature type="compositionally biased region" description="Low complexity" evidence="4">
    <location>
        <begin position="832"/>
        <end position="841"/>
    </location>
</feature>
<accession>W4KMY7</accession>
<dbReference type="HOGENOM" id="CLU_003783_0_0_1"/>
<evidence type="ECO:0000256" key="1">
    <source>
        <dbReference type="ARBA" id="ARBA00004604"/>
    </source>
</evidence>
<feature type="compositionally biased region" description="Acidic residues" evidence="4">
    <location>
        <begin position="156"/>
        <end position="166"/>
    </location>
</feature>
<feature type="compositionally biased region" description="Acidic residues" evidence="4">
    <location>
        <begin position="88"/>
        <end position="113"/>
    </location>
</feature>
<gene>
    <name evidence="5" type="ORF">HETIRDRAFT_307276</name>
</gene>
<feature type="compositionally biased region" description="Basic and acidic residues" evidence="4">
    <location>
        <begin position="144"/>
        <end position="154"/>
    </location>
</feature>
<dbReference type="eggNOG" id="KOG2172">
    <property type="taxonomic scope" value="Eukaryota"/>
</dbReference>
<feature type="region of interest" description="Disordered" evidence="4">
    <location>
        <begin position="501"/>
        <end position="596"/>
    </location>
</feature>
<dbReference type="AlphaFoldDB" id="W4KMY7"/>
<name>W4KMY7_HETIT</name>
<dbReference type="Proteomes" id="UP000030671">
    <property type="component" value="Unassembled WGS sequence"/>
</dbReference>
<keyword evidence="2" id="KW-0597">Phosphoprotein</keyword>
<evidence type="ECO:0008006" key="7">
    <source>
        <dbReference type="Google" id="ProtNLM"/>
    </source>
</evidence>
<evidence type="ECO:0000313" key="5">
    <source>
        <dbReference type="EMBL" id="ETW86740.1"/>
    </source>
</evidence>
<dbReference type="GeneID" id="20669476"/>
<reference evidence="5 6" key="1">
    <citation type="journal article" date="2012" name="New Phytol.">
        <title>Insight into trade-off between wood decay and parasitism from the genome of a fungal forest pathogen.</title>
        <authorList>
            <person name="Olson A."/>
            <person name="Aerts A."/>
            <person name="Asiegbu F."/>
            <person name="Belbahri L."/>
            <person name="Bouzid O."/>
            <person name="Broberg A."/>
            <person name="Canback B."/>
            <person name="Coutinho P.M."/>
            <person name="Cullen D."/>
            <person name="Dalman K."/>
            <person name="Deflorio G."/>
            <person name="van Diepen L.T."/>
            <person name="Dunand C."/>
            <person name="Duplessis S."/>
            <person name="Durling M."/>
            <person name="Gonthier P."/>
            <person name="Grimwood J."/>
            <person name="Fossdal C.G."/>
            <person name="Hansson D."/>
            <person name="Henrissat B."/>
            <person name="Hietala A."/>
            <person name="Himmelstrand K."/>
            <person name="Hoffmeister D."/>
            <person name="Hogberg N."/>
            <person name="James T.Y."/>
            <person name="Karlsson M."/>
            <person name="Kohler A."/>
            <person name="Kues U."/>
            <person name="Lee Y.H."/>
            <person name="Lin Y.C."/>
            <person name="Lind M."/>
            <person name="Lindquist E."/>
            <person name="Lombard V."/>
            <person name="Lucas S."/>
            <person name="Lunden K."/>
            <person name="Morin E."/>
            <person name="Murat C."/>
            <person name="Park J."/>
            <person name="Raffaello T."/>
            <person name="Rouze P."/>
            <person name="Salamov A."/>
            <person name="Schmutz J."/>
            <person name="Solheim H."/>
            <person name="Stahlberg J."/>
            <person name="Velez H."/>
            <person name="de Vries R.P."/>
            <person name="Wiebenga A."/>
            <person name="Woodward S."/>
            <person name="Yakovlev I."/>
            <person name="Garbelotto M."/>
            <person name="Martin F."/>
            <person name="Grigoriev I.V."/>
            <person name="Stenlid J."/>
        </authorList>
    </citation>
    <scope>NUCLEOTIDE SEQUENCE [LARGE SCALE GENOMIC DNA]</scope>
    <source>
        <strain evidence="5 6">TC 32-1</strain>
    </source>
</reference>
<dbReference type="RefSeq" id="XP_009540733.1">
    <property type="nucleotide sequence ID" value="XM_009542438.1"/>
</dbReference>
<dbReference type="Pfam" id="PF04615">
    <property type="entry name" value="Utp14"/>
    <property type="match status" value="1"/>
</dbReference>
<feature type="region of interest" description="Disordered" evidence="4">
    <location>
        <begin position="1"/>
        <end position="40"/>
    </location>
</feature>
<dbReference type="GO" id="GO:0032040">
    <property type="term" value="C:small-subunit processome"/>
    <property type="evidence" value="ECO:0007669"/>
    <property type="project" value="InterPro"/>
</dbReference>
<dbReference type="InParanoid" id="W4KMY7"/>
<dbReference type="GO" id="GO:0006364">
    <property type="term" value="P:rRNA processing"/>
    <property type="evidence" value="ECO:0007669"/>
    <property type="project" value="InterPro"/>
</dbReference>
<proteinExistence type="predicted"/>
<dbReference type="PANTHER" id="PTHR14150:SF12">
    <property type="entry name" value="U3 SMALL NUCLEOLAR RNA-ASSOCIATED PROTEIN 14 HOMOLOG A"/>
    <property type="match status" value="1"/>
</dbReference>
<dbReference type="EMBL" id="KI925454">
    <property type="protein sequence ID" value="ETW86740.1"/>
    <property type="molecule type" value="Genomic_DNA"/>
</dbReference>
<dbReference type="KEGG" id="hir:HETIRDRAFT_307276"/>
<dbReference type="PANTHER" id="PTHR14150">
    <property type="entry name" value="U3 SMALL NUCLEOLAR RNA-ASSOCIATED PROTEIN 14"/>
    <property type="match status" value="1"/>
</dbReference>
<keyword evidence="3" id="KW-0539">Nucleus</keyword>
<feature type="compositionally biased region" description="Basic and acidic residues" evidence="4">
    <location>
        <begin position="545"/>
        <end position="578"/>
    </location>
</feature>
<feature type="region of interest" description="Disordered" evidence="4">
    <location>
        <begin position="805"/>
        <end position="872"/>
    </location>
</feature>
<evidence type="ECO:0000256" key="3">
    <source>
        <dbReference type="ARBA" id="ARBA00023242"/>
    </source>
</evidence>
<feature type="compositionally biased region" description="Basic and acidic residues" evidence="4">
    <location>
        <begin position="741"/>
        <end position="769"/>
    </location>
</feature>
<dbReference type="OrthoDB" id="277439at2759"/>
<feature type="compositionally biased region" description="Basic and acidic residues" evidence="4">
    <location>
        <begin position="516"/>
        <end position="530"/>
    </location>
</feature>
<dbReference type="STRING" id="747525.W4KMY7"/>
<evidence type="ECO:0000256" key="4">
    <source>
        <dbReference type="SAM" id="MobiDB-lite"/>
    </source>
</evidence>
<feature type="compositionally biased region" description="Polar residues" evidence="4">
    <location>
        <begin position="123"/>
        <end position="134"/>
    </location>
</feature>
<feature type="compositionally biased region" description="Acidic residues" evidence="4">
    <location>
        <begin position="581"/>
        <end position="593"/>
    </location>
</feature>